<feature type="transmembrane region" description="Helical" evidence="18">
    <location>
        <begin position="271"/>
        <end position="295"/>
    </location>
</feature>
<evidence type="ECO:0000256" key="9">
    <source>
        <dbReference type="ARBA" id="ARBA00022982"/>
    </source>
</evidence>
<keyword evidence="11 18" id="KW-0560">Oxidoreductase</keyword>
<dbReference type="NCBIfam" id="NF001419">
    <property type="entry name" value="PRK00293.1"/>
    <property type="match status" value="1"/>
</dbReference>
<evidence type="ECO:0000259" key="19">
    <source>
        <dbReference type="PROSITE" id="PS51352"/>
    </source>
</evidence>
<feature type="transmembrane region" description="Helical" evidence="18">
    <location>
        <begin position="228"/>
        <end position="259"/>
    </location>
</feature>
<dbReference type="InterPro" id="IPR036249">
    <property type="entry name" value="Thioredoxin-like_sf"/>
</dbReference>
<evidence type="ECO:0000256" key="14">
    <source>
        <dbReference type="ARBA" id="ARBA00023157"/>
    </source>
</evidence>
<dbReference type="Pfam" id="PF11412">
    <property type="entry name" value="DsbD_N"/>
    <property type="match status" value="1"/>
</dbReference>
<evidence type="ECO:0000256" key="5">
    <source>
        <dbReference type="ARBA" id="ARBA00022519"/>
    </source>
</evidence>
<dbReference type="SUPFAM" id="SSF74863">
    <property type="entry name" value="Thiol:disulfide interchange protein DsbD, N-terminal domain (DsbD-alpha)"/>
    <property type="match status" value="1"/>
</dbReference>
<dbReference type="AlphaFoldDB" id="A0A2R4XLH0"/>
<dbReference type="EC" id="1.8.1.8" evidence="18"/>
<feature type="domain" description="Thioredoxin" evidence="19">
    <location>
        <begin position="512"/>
        <end position="654"/>
    </location>
</feature>
<dbReference type="GO" id="GO:0009055">
    <property type="term" value="F:electron transfer activity"/>
    <property type="evidence" value="ECO:0007669"/>
    <property type="project" value="UniProtKB-UniRule"/>
</dbReference>
<dbReference type="HAMAP" id="MF_00399">
    <property type="entry name" value="DbsD"/>
    <property type="match status" value="1"/>
</dbReference>
<comment type="function">
    <text evidence="18">Required to facilitate the formation of correct disulfide bonds in some periplasmic proteins and for the assembly of the periplasmic c-type cytochromes. Acts by transferring electrons from cytoplasmic thioredoxin to the periplasm. This transfer involves a cascade of disulfide bond formation and reduction steps.</text>
</comment>
<keyword evidence="21" id="KW-1185">Reference proteome</keyword>
<dbReference type="SUPFAM" id="SSF52833">
    <property type="entry name" value="Thioredoxin-like"/>
    <property type="match status" value="1"/>
</dbReference>
<organism evidence="20 21">
    <name type="scientific">Orrella marina</name>
    <dbReference type="NCBI Taxonomy" id="2163011"/>
    <lineage>
        <taxon>Bacteria</taxon>
        <taxon>Pseudomonadati</taxon>
        <taxon>Pseudomonadota</taxon>
        <taxon>Betaproteobacteria</taxon>
        <taxon>Burkholderiales</taxon>
        <taxon>Alcaligenaceae</taxon>
        <taxon>Orrella</taxon>
    </lineage>
</organism>
<evidence type="ECO:0000256" key="4">
    <source>
        <dbReference type="ARBA" id="ARBA00022475"/>
    </source>
</evidence>
<keyword evidence="14 18" id="KW-1015">Disulfide bond</keyword>
<dbReference type="Gene3D" id="2.60.40.1250">
    <property type="entry name" value="Thiol:disulfide interchange protein DsbD, N-terminal domain"/>
    <property type="match status" value="1"/>
</dbReference>
<feature type="transmembrane region" description="Helical" evidence="18">
    <location>
        <begin position="350"/>
        <end position="380"/>
    </location>
</feature>
<dbReference type="InterPro" id="IPR022910">
    <property type="entry name" value="Thiol_diS_interchange_DbsD"/>
</dbReference>
<feature type="transmembrane region" description="Helical" evidence="18">
    <location>
        <begin position="492"/>
        <end position="510"/>
    </location>
</feature>
<feature type="transmembrane region" description="Helical" evidence="18">
    <location>
        <begin position="451"/>
        <end position="471"/>
    </location>
</feature>
<evidence type="ECO:0000256" key="3">
    <source>
        <dbReference type="ARBA" id="ARBA00022448"/>
    </source>
</evidence>
<evidence type="ECO:0000256" key="12">
    <source>
        <dbReference type="ARBA" id="ARBA00023027"/>
    </source>
</evidence>
<evidence type="ECO:0000256" key="11">
    <source>
        <dbReference type="ARBA" id="ARBA00023002"/>
    </source>
</evidence>
<dbReference type="InterPro" id="IPR035671">
    <property type="entry name" value="DsbD_gamma"/>
</dbReference>
<keyword evidence="5 18" id="KW-0997">Cell inner membrane</keyword>
<feature type="disulfide bond" description="Redox-active" evidence="18">
    <location>
        <begin position="569"/>
        <end position="572"/>
    </location>
</feature>
<protein>
    <recommendedName>
        <fullName evidence="18">Thiol:disulfide interchange protein DsbD</fullName>
        <ecNumber evidence="18">1.8.1.8</ecNumber>
    </recommendedName>
    <alternativeName>
        <fullName evidence="18">Protein-disulfide reductase</fullName>
        <shortName evidence="18">Disulfide reductase</shortName>
    </alternativeName>
</protein>
<dbReference type="PANTHER" id="PTHR32234:SF0">
    <property type="entry name" value="THIOL:DISULFIDE INTERCHANGE PROTEIN DSBD"/>
    <property type="match status" value="1"/>
</dbReference>
<evidence type="ECO:0000256" key="10">
    <source>
        <dbReference type="ARBA" id="ARBA00022989"/>
    </source>
</evidence>
<keyword evidence="13 18" id="KW-0472">Membrane</keyword>
<dbReference type="Pfam" id="PF13899">
    <property type="entry name" value="Thioredoxin_7"/>
    <property type="match status" value="1"/>
</dbReference>
<dbReference type="InterPro" id="IPR003834">
    <property type="entry name" value="Cyt_c_assmbl_TM_dom"/>
</dbReference>
<keyword evidence="12 18" id="KW-0520">NAD</keyword>
<name>A0A2R4XLH0_9BURK</name>
<comment type="subcellular location">
    <subcellularLocation>
        <location evidence="1 18">Cell inner membrane</location>
        <topology evidence="1 18">Multi-pass membrane protein</topology>
    </subcellularLocation>
</comment>
<keyword evidence="4 18" id="KW-1003">Cell membrane</keyword>
<evidence type="ECO:0000256" key="18">
    <source>
        <dbReference type="HAMAP-Rule" id="MF_00399"/>
    </source>
</evidence>
<dbReference type="RefSeq" id="WP_108622062.1">
    <property type="nucleotide sequence ID" value="NZ_CP028901.1"/>
</dbReference>
<dbReference type="InterPro" id="IPR036929">
    <property type="entry name" value="DsbDN_sf"/>
</dbReference>
<evidence type="ECO:0000256" key="8">
    <source>
        <dbReference type="ARBA" id="ARBA00022748"/>
    </source>
</evidence>
<evidence type="ECO:0000256" key="1">
    <source>
        <dbReference type="ARBA" id="ARBA00004429"/>
    </source>
</evidence>
<dbReference type="PROSITE" id="PS00194">
    <property type="entry name" value="THIOREDOXIN_1"/>
    <property type="match status" value="1"/>
</dbReference>
<dbReference type="InterPro" id="IPR028250">
    <property type="entry name" value="DsbDN"/>
</dbReference>
<dbReference type="Pfam" id="PF02683">
    <property type="entry name" value="DsbD_TM"/>
    <property type="match status" value="1"/>
</dbReference>
<dbReference type="Proteomes" id="UP000244571">
    <property type="component" value="Chromosome"/>
</dbReference>
<dbReference type="Gene3D" id="3.40.30.10">
    <property type="entry name" value="Glutaredoxin"/>
    <property type="match status" value="1"/>
</dbReference>
<dbReference type="EMBL" id="CP028901">
    <property type="protein sequence ID" value="AWB34646.1"/>
    <property type="molecule type" value="Genomic_DNA"/>
</dbReference>
<evidence type="ECO:0000313" key="20">
    <source>
        <dbReference type="EMBL" id="AWB34646.1"/>
    </source>
</evidence>
<feature type="transmembrane region" description="Helical" evidence="18">
    <location>
        <begin position="427"/>
        <end position="445"/>
    </location>
</feature>
<keyword evidence="9 18" id="KW-0249">Electron transport</keyword>
<evidence type="ECO:0000256" key="17">
    <source>
        <dbReference type="ARBA" id="ARBA00047804"/>
    </source>
</evidence>
<evidence type="ECO:0000256" key="13">
    <source>
        <dbReference type="ARBA" id="ARBA00023136"/>
    </source>
</evidence>
<accession>A0A2R4XLH0</accession>
<dbReference type="GO" id="GO:0017004">
    <property type="term" value="P:cytochrome complex assembly"/>
    <property type="evidence" value="ECO:0007669"/>
    <property type="project" value="UniProtKB-UniRule"/>
</dbReference>
<comment type="similarity">
    <text evidence="2 18">Belongs to the thioredoxin family. DsbD subfamily.</text>
</comment>
<evidence type="ECO:0000256" key="6">
    <source>
        <dbReference type="ARBA" id="ARBA00022692"/>
    </source>
</evidence>
<reference evidence="20 21" key="1">
    <citation type="submission" date="2018-04" db="EMBL/GenBank/DDBJ databases">
        <title>Bordetella sp. HZ20 isolated from seawater.</title>
        <authorList>
            <person name="Sun C."/>
        </authorList>
    </citation>
    <scope>NUCLEOTIDE SEQUENCE [LARGE SCALE GENOMIC DNA]</scope>
    <source>
        <strain evidence="20 21">HZ20</strain>
    </source>
</reference>
<keyword evidence="10 18" id="KW-1133">Transmembrane helix</keyword>
<proteinExistence type="inferred from homology"/>
<feature type="transmembrane region" description="Helical" evidence="18">
    <location>
        <begin position="392"/>
        <end position="415"/>
    </location>
</feature>
<dbReference type="GO" id="GO:0005886">
    <property type="term" value="C:plasma membrane"/>
    <property type="evidence" value="ECO:0007669"/>
    <property type="project" value="UniProtKB-SubCell"/>
</dbReference>
<keyword evidence="7" id="KW-0732">Signal</keyword>
<feature type="disulfide bond" description="Redox-active" evidence="18">
    <location>
        <begin position="246"/>
        <end position="368"/>
    </location>
</feature>
<keyword evidence="6 18" id="KW-0812">Transmembrane</keyword>
<gene>
    <name evidence="18" type="primary">dsbD</name>
    <name evidence="20" type="ORF">DBV39_14020</name>
</gene>
<dbReference type="GO" id="GO:0045454">
    <property type="term" value="P:cell redox homeostasis"/>
    <property type="evidence" value="ECO:0007669"/>
    <property type="project" value="TreeGrafter"/>
</dbReference>
<comment type="catalytic activity">
    <reaction evidence="16 18">
        <text>[protein]-dithiol + NAD(+) = [protein]-disulfide + NADH + H(+)</text>
        <dbReference type="Rhea" id="RHEA:18749"/>
        <dbReference type="Rhea" id="RHEA-COMP:10593"/>
        <dbReference type="Rhea" id="RHEA-COMP:10594"/>
        <dbReference type="ChEBI" id="CHEBI:15378"/>
        <dbReference type="ChEBI" id="CHEBI:29950"/>
        <dbReference type="ChEBI" id="CHEBI:50058"/>
        <dbReference type="ChEBI" id="CHEBI:57540"/>
        <dbReference type="ChEBI" id="CHEBI:57945"/>
        <dbReference type="EC" id="1.8.1.8"/>
    </reaction>
</comment>
<feature type="transmembrane region" description="Helical" evidence="18">
    <location>
        <begin position="307"/>
        <end position="329"/>
    </location>
</feature>
<evidence type="ECO:0000256" key="2">
    <source>
        <dbReference type="ARBA" id="ARBA00007241"/>
    </source>
</evidence>
<dbReference type="PROSITE" id="PS51352">
    <property type="entry name" value="THIOREDOXIN_2"/>
    <property type="match status" value="1"/>
</dbReference>
<evidence type="ECO:0000256" key="7">
    <source>
        <dbReference type="ARBA" id="ARBA00022729"/>
    </source>
</evidence>
<evidence type="ECO:0000256" key="15">
    <source>
        <dbReference type="ARBA" id="ARBA00023284"/>
    </source>
</evidence>
<dbReference type="InterPro" id="IPR013766">
    <property type="entry name" value="Thioredoxin_domain"/>
</dbReference>
<dbReference type="GO" id="GO:0047134">
    <property type="term" value="F:protein-disulfide reductase [NAD(P)H] activity"/>
    <property type="evidence" value="ECO:0007669"/>
    <property type="project" value="UniProtKB-UniRule"/>
</dbReference>
<evidence type="ECO:0000256" key="16">
    <source>
        <dbReference type="ARBA" id="ARBA00047388"/>
    </source>
</evidence>
<dbReference type="KEGG" id="boz:DBV39_14020"/>
<dbReference type="PANTHER" id="PTHR32234">
    <property type="entry name" value="THIOL:DISULFIDE INTERCHANGE PROTEIN DSBD"/>
    <property type="match status" value="1"/>
</dbReference>
<dbReference type="InterPro" id="IPR017937">
    <property type="entry name" value="Thioredoxin_CS"/>
</dbReference>
<dbReference type="CDD" id="cd02953">
    <property type="entry name" value="DsbDgamma"/>
    <property type="match status" value="1"/>
</dbReference>
<keyword evidence="8 18" id="KW-0201">Cytochrome c-type biogenesis</keyword>
<sequence length="658" mass="70807">MRLPNLDAVIPSRWGHWVAGLFFLALTALAQAQDFLPPDRAFAMQARQVSPNVVAVSFQIADGYYMYRDRLEIPSEYSDWNPVMPELPPGVVKYDPTFDQDMALYYDMFEFTLDLPRWPSEKDSAPFIVNIISQGCADAGLCYPPMTSAIELEPDGDGFRLLRQQALVDFEQPFGVNTRVGSIEPSSTQFVGSTPDGLGASNTASWSALLSTGSDTQIADALGSQSRLALLALFFALGLLLAFTPCVLPMIPILSAVIVGQSVRVTRLRGLALAAAYVAGMSIVYTALGVLAGMTGAGLAAWLQTPWVLTLFALLLFVLALAMFDVITIEMPSSLQTRLTSLSSRLPGGHLTTSAAMGALSALIVGPCVAAPLAGALLYISQTGDVILGGGALFSMAWGMGVPLLIVGASAGSLLPKAGPWMSGVKGFFGVLLLATAWWMVSSVMSSGVVLFGWSVLVIFSSVLLGTFEPLRMSAGSGEERAFYGAALRKTFGVVLAIIGLIWLIGLASGSTSMIRPFEKLTASGESSIYSPGPVPAVVFEPVRSVQELDRIVRNSTRPVMLDFYADWCVSCKEMEAFTFSSPEVAQKMQQFTLLKADVTANDSEDRALLRRFKLFGPPGIMFFEPGGQYREDIRVIGFQDARKFAETLDQVLDSTQR</sequence>
<comment type="catalytic activity">
    <reaction evidence="17 18">
        <text>[protein]-dithiol + NADP(+) = [protein]-disulfide + NADPH + H(+)</text>
        <dbReference type="Rhea" id="RHEA:18753"/>
        <dbReference type="Rhea" id="RHEA-COMP:10593"/>
        <dbReference type="Rhea" id="RHEA-COMP:10594"/>
        <dbReference type="ChEBI" id="CHEBI:15378"/>
        <dbReference type="ChEBI" id="CHEBI:29950"/>
        <dbReference type="ChEBI" id="CHEBI:50058"/>
        <dbReference type="ChEBI" id="CHEBI:57783"/>
        <dbReference type="ChEBI" id="CHEBI:58349"/>
        <dbReference type="EC" id="1.8.1.8"/>
    </reaction>
</comment>
<evidence type="ECO:0000313" key="21">
    <source>
        <dbReference type="Proteomes" id="UP000244571"/>
    </source>
</evidence>
<dbReference type="OrthoDB" id="9811036at2"/>
<feature type="disulfide bond" description="Redox-active" evidence="18">
    <location>
        <begin position="136"/>
        <end position="142"/>
    </location>
</feature>
<keyword evidence="3 18" id="KW-0813">Transport</keyword>
<keyword evidence="15 18" id="KW-0676">Redox-active center</keyword>